<gene>
    <name evidence="9" type="ORF">FOD75_10740</name>
</gene>
<dbReference type="InterPro" id="IPR032689">
    <property type="entry name" value="TraG-D_C"/>
</dbReference>
<dbReference type="Pfam" id="PF12696">
    <property type="entry name" value="TraG-D_C"/>
    <property type="match status" value="1"/>
</dbReference>
<organism evidence="9 10">
    <name type="scientific">Limosilactobacillus reuteri</name>
    <name type="common">Lactobacillus reuteri</name>
    <dbReference type="NCBI Taxonomy" id="1598"/>
    <lineage>
        <taxon>Bacteria</taxon>
        <taxon>Bacillati</taxon>
        <taxon>Bacillota</taxon>
        <taxon>Bacilli</taxon>
        <taxon>Lactobacillales</taxon>
        <taxon>Lactobacillaceae</taxon>
        <taxon>Limosilactobacillus</taxon>
    </lineage>
</organism>
<proteinExistence type="predicted"/>
<feature type="compositionally biased region" description="Basic and acidic residues" evidence="6">
    <location>
        <begin position="1129"/>
        <end position="1139"/>
    </location>
</feature>
<name>A0A517D889_LIMRT</name>
<dbReference type="Gene3D" id="3.40.50.300">
    <property type="entry name" value="P-loop containing nucleotide triphosphate hydrolases"/>
    <property type="match status" value="1"/>
</dbReference>
<dbReference type="AlphaFoldDB" id="A0A517D889"/>
<evidence type="ECO:0000256" key="2">
    <source>
        <dbReference type="ARBA" id="ARBA00022475"/>
    </source>
</evidence>
<evidence type="ECO:0000313" key="9">
    <source>
        <dbReference type="EMBL" id="QDR73568.1"/>
    </source>
</evidence>
<dbReference type="CDD" id="cd01127">
    <property type="entry name" value="TrwB_TraG_TraD_VirD4"/>
    <property type="match status" value="1"/>
</dbReference>
<evidence type="ECO:0000256" key="3">
    <source>
        <dbReference type="ARBA" id="ARBA00022692"/>
    </source>
</evidence>
<feature type="transmembrane region" description="Helical" evidence="7">
    <location>
        <begin position="37"/>
        <end position="58"/>
    </location>
</feature>
<dbReference type="SUPFAM" id="SSF52540">
    <property type="entry name" value="P-loop containing nucleoside triphosphate hydrolases"/>
    <property type="match status" value="1"/>
</dbReference>
<feature type="compositionally biased region" description="Basic and acidic residues" evidence="6">
    <location>
        <begin position="883"/>
        <end position="892"/>
    </location>
</feature>
<protein>
    <recommendedName>
        <fullName evidence="8">TraD/TraG TraM recognition site domain-containing protein</fullName>
    </recommendedName>
</protein>
<accession>A0A517D889</accession>
<feature type="domain" description="TraD/TraG TraM recognition site" evidence="8">
    <location>
        <begin position="586"/>
        <end position="706"/>
    </location>
</feature>
<geneLocation type="plasmid" evidence="9 10">
    <name>unnamed</name>
</geneLocation>
<dbReference type="Proteomes" id="UP000316394">
    <property type="component" value="Plasmid unnamed"/>
</dbReference>
<dbReference type="InterPro" id="IPR051539">
    <property type="entry name" value="T4SS-coupling_protein"/>
</dbReference>
<evidence type="ECO:0000259" key="8">
    <source>
        <dbReference type="Pfam" id="PF12696"/>
    </source>
</evidence>
<evidence type="ECO:0000256" key="4">
    <source>
        <dbReference type="ARBA" id="ARBA00022989"/>
    </source>
</evidence>
<evidence type="ECO:0000256" key="1">
    <source>
        <dbReference type="ARBA" id="ARBA00004651"/>
    </source>
</evidence>
<feature type="region of interest" description="Disordered" evidence="6">
    <location>
        <begin position="937"/>
        <end position="992"/>
    </location>
</feature>
<evidence type="ECO:0000256" key="6">
    <source>
        <dbReference type="SAM" id="MobiDB-lite"/>
    </source>
</evidence>
<dbReference type="InterPro" id="IPR027417">
    <property type="entry name" value="P-loop_NTPase"/>
</dbReference>
<reference evidence="9 10" key="1">
    <citation type="submission" date="2019-07" db="EMBL/GenBank/DDBJ databases">
        <title>Gastrointestinal microbiota of Peromyscus leucopus, the white-footed mouse.</title>
        <authorList>
            <person name="Milovic A."/>
            <person name="Bassam K."/>
            <person name="Barbour A.G."/>
        </authorList>
    </citation>
    <scope>NUCLEOTIDE SEQUENCE [LARGE SCALE GENOMIC DNA]</scope>
    <source>
        <strain evidence="9 10">LL7</strain>
        <plasmid evidence="9 10">unnamed</plasmid>
    </source>
</reference>
<feature type="transmembrane region" description="Helical" evidence="7">
    <location>
        <begin position="64"/>
        <end position="85"/>
    </location>
</feature>
<comment type="subcellular location">
    <subcellularLocation>
        <location evidence="1">Cell membrane</location>
        <topology evidence="1">Multi-pass membrane protein</topology>
    </subcellularLocation>
</comment>
<evidence type="ECO:0000313" key="10">
    <source>
        <dbReference type="Proteomes" id="UP000316394"/>
    </source>
</evidence>
<feature type="compositionally biased region" description="Basic and acidic residues" evidence="6">
    <location>
        <begin position="944"/>
        <end position="957"/>
    </location>
</feature>
<feature type="transmembrane region" description="Helical" evidence="7">
    <location>
        <begin position="158"/>
        <end position="181"/>
    </location>
</feature>
<keyword evidence="5 7" id="KW-0472">Membrane</keyword>
<evidence type="ECO:0000256" key="5">
    <source>
        <dbReference type="ARBA" id="ARBA00023136"/>
    </source>
</evidence>
<feature type="transmembrane region" description="Helical" evidence="7">
    <location>
        <begin position="116"/>
        <end position="138"/>
    </location>
</feature>
<keyword evidence="9" id="KW-0614">Plasmid</keyword>
<dbReference type="PANTHER" id="PTHR37937">
    <property type="entry name" value="CONJUGATIVE TRANSFER: DNA TRANSPORT"/>
    <property type="match status" value="1"/>
</dbReference>
<keyword evidence="3 7" id="KW-0812">Transmembrane</keyword>
<feature type="compositionally biased region" description="Acidic residues" evidence="6">
    <location>
        <begin position="841"/>
        <end position="853"/>
    </location>
</feature>
<feature type="region of interest" description="Disordered" evidence="6">
    <location>
        <begin position="779"/>
        <end position="904"/>
    </location>
</feature>
<dbReference type="PANTHER" id="PTHR37937:SF1">
    <property type="entry name" value="CONJUGATIVE TRANSFER: DNA TRANSPORT"/>
    <property type="match status" value="1"/>
</dbReference>
<dbReference type="RefSeq" id="WP_144227816.1">
    <property type="nucleotide sequence ID" value="NZ_CP041677.1"/>
</dbReference>
<feature type="compositionally biased region" description="Basic and acidic residues" evidence="6">
    <location>
        <begin position="779"/>
        <end position="809"/>
    </location>
</feature>
<dbReference type="EMBL" id="CP041677">
    <property type="protein sequence ID" value="QDR73568.1"/>
    <property type="molecule type" value="Genomic_DNA"/>
</dbReference>
<feature type="region of interest" description="Disordered" evidence="6">
    <location>
        <begin position="1123"/>
        <end position="1158"/>
    </location>
</feature>
<dbReference type="GO" id="GO:0005886">
    <property type="term" value="C:plasma membrane"/>
    <property type="evidence" value="ECO:0007669"/>
    <property type="project" value="UniProtKB-SubCell"/>
</dbReference>
<keyword evidence="2" id="KW-1003">Cell membrane</keyword>
<sequence>MKDKWREWREKLKTRVNNYVADMNESTLDHLIERYEYYFKILWLFPIVLWAISFFRLIVPRHNLNHGFLLIWIFGVIGLVASYLVGRMRINFYSRTMDDKKERLPKMKKLKYSMDAQVSTTLGGVLCLPFTYTVIPYMQFLMDNPTFTGMKRQSVETLAGSGFFNGFLWFLIPVILTWYLFTRLQNEQQSYKAEVEEFYQEYEYHNLELHDVLNGGKKPAHYPMMKLGISQQTGDVVEQTPTTRLQNAVYFGPIGSGKSSTIFIPQMLQDLEKYCIYIRDYAKASKDPTWMQQHGLATKYLNGFNLIDPTNDLCREIYELCMKMGIPEDKVIWLDPENEKTPGLNLLRGPVEKAAENVTNIINGLKGGQDDFFQQSERTHLKNHIYLLKLTAVLEDKIASFGDLIKMYNDIELVWDKVQVLDKYCAALLQQTNKAKEAFEADPDNEDVRAHYQELEDKYQVAWQTAQWFHQNIQEQQVSNKVKTYQSGPHQGKPRHFDVQAQYVQGLFNILDDISKNIPIRRVLFRDSGDFNLDDFLYNGGILLCSTAKAAVGDQLAEILGQVYTLSFQAATFRREPNCTPLHPLYADEFPDYLSESFKDYAAQARKYGVPIVIAAQSPAQLSYKYGKDYFGSLMTDMLTRGTFGDLGAEDAKLLEPYFGEHWQTTESKNEQDIDQAADQTNNRTMITQRREKMPNLSANDIMSLERFTVAVRTPGQHASDMCNTIRVKRIDDETVAHDPYKFDLDNPDDARSYLAMLDGEVFDNPDFDEIDKEIMTDYQKKQKQQETDFDIKGKPEQVDEEKDIKDKVINTSTSNDLSELDEGIGDQIKNKSHQTKGEDSQVDDPDKDEESGDTAFGALFTDDSGIDPSLVHQGSKPSSKPAKNEDKKEEQVSSPKPQVLDREKACKIAAAAVYKSDKHGGNYRFNNGTHTAEELPKMSDVFDNLRHDQVSKKNGAENDNTEGISHKNRDEKQGDEDMLYVDRNGQLREDRKDRLVMEQHHHDQQTNLKSELQKQALEQLRVAVQEVKQDQTLDTFERLLKLQQLKQVKLKELAPLFPSEYKQLVDKYFNETIEQQTKATQEVHSVITGSDDYATSRKKLTETGKKSQLADDLAEMMNVMDSSQVEVNRNRENHKDPTDPFFQQHGMESNYRQEDKK</sequence>
<keyword evidence="4 7" id="KW-1133">Transmembrane helix</keyword>
<evidence type="ECO:0000256" key="7">
    <source>
        <dbReference type="SAM" id="Phobius"/>
    </source>
</evidence>